<reference evidence="11 12" key="1">
    <citation type="journal article" date="2015" name="Genome Biol. Evol.">
        <title>The genome of winter moth (Operophtera brumata) provides a genomic perspective on sexual dimorphism and phenology.</title>
        <authorList>
            <person name="Derks M.F."/>
            <person name="Smit S."/>
            <person name="Salis L."/>
            <person name="Schijlen E."/>
            <person name="Bossers A."/>
            <person name="Mateman C."/>
            <person name="Pijl A.S."/>
            <person name="de Ridder D."/>
            <person name="Groenen M.A."/>
            <person name="Visser M.E."/>
            <person name="Megens H.J."/>
        </authorList>
    </citation>
    <scope>NUCLEOTIDE SEQUENCE [LARGE SCALE GENOMIC DNA]</scope>
    <source>
        <strain evidence="11">WM2013NL</strain>
        <tissue evidence="11">Head and thorax</tissue>
    </source>
</reference>
<dbReference type="PANTHER" id="PTHR13383">
    <property type="entry name" value="RIBONUCLEASE H2 SUBUNIT B"/>
    <property type="match status" value="1"/>
</dbReference>
<comment type="similarity">
    <text evidence="2">Belongs to the RNase H2 subunit B family.</text>
</comment>
<keyword evidence="12" id="KW-1185">Reference proteome</keyword>
<dbReference type="Pfam" id="PF09468">
    <property type="entry name" value="RNase_H2-Ydr279"/>
    <property type="match status" value="1"/>
</dbReference>
<evidence type="ECO:0000256" key="4">
    <source>
        <dbReference type="ARBA" id="ARBA00019062"/>
    </source>
</evidence>
<feature type="domain" description="Ribonuclease H2 subunit B wHTH" evidence="9">
    <location>
        <begin position="101"/>
        <end position="225"/>
    </location>
</feature>
<evidence type="ECO:0000259" key="10">
    <source>
        <dbReference type="Pfam" id="PF17745"/>
    </source>
</evidence>
<evidence type="ECO:0000259" key="9">
    <source>
        <dbReference type="Pfam" id="PF09468"/>
    </source>
</evidence>
<dbReference type="Gene3D" id="2.20.25.530">
    <property type="match status" value="1"/>
</dbReference>
<feature type="region of interest" description="Disordered" evidence="8">
    <location>
        <begin position="283"/>
        <end position="310"/>
    </location>
</feature>
<evidence type="ECO:0000256" key="8">
    <source>
        <dbReference type="SAM" id="MobiDB-lite"/>
    </source>
</evidence>
<dbReference type="AlphaFoldDB" id="A0A0L7L9V6"/>
<accession>A0A0L7L9V6</accession>
<evidence type="ECO:0000256" key="6">
    <source>
        <dbReference type="ARBA" id="ARBA00024778"/>
    </source>
</evidence>
<feature type="domain" description="Rnh202 triple barrel" evidence="10">
    <location>
        <begin position="38"/>
        <end position="98"/>
    </location>
</feature>
<proteinExistence type="inferred from homology"/>
<dbReference type="GO" id="GO:0005654">
    <property type="term" value="C:nucleoplasm"/>
    <property type="evidence" value="ECO:0007669"/>
    <property type="project" value="TreeGrafter"/>
</dbReference>
<dbReference type="PANTHER" id="PTHR13383:SF11">
    <property type="entry name" value="RIBONUCLEASE H2 SUBUNIT B"/>
    <property type="match status" value="1"/>
</dbReference>
<dbReference type="Gene3D" id="1.10.20.120">
    <property type="match status" value="1"/>
</dbReference>
<evidence type="ECO:0000256" key="5">
    <source>
        <dbReference type="ARBA" id="ARBA00023242"/>
    </source>
</evidence>
<comment type="function">
    <text evidence="6">Non catalytic subunit of RNase H2, an endonuclease that specifically degrades the RNA of RNA:DNA hybrids. Participates in DNA replication, possibly by mediating the removal of lagging-strand Okazaki fragment RNA primers during DNA replication. Mediates the excision of single ribonucleotides from DNA:RNA duplexes.</text>
</comment>
<dbReference type="FunFam" id="1.10.20.120:FF:000002">
    <property type="entry name" value="Ribonuclease H2 subunit B"/>
    <property type="match status" value="1"/>
</dbReference>
<comment type="subcellular location">
    <subcellularLocation>
        <location evidence="1">Nucleus</location>
    </subcellularLocation>
</comment>
<dbReference type="InterPro" id="IPR040456">
    <property type="entry name" value="RNase_H2_suB"/>
</dbReference>
<dbReference type="CDD" id="cd09270">
    <property type="entry name" value="RNase_H2-B"/>
    <property type="match status" value="1"/>
</dbReference>
<name>A0A0L7L9V6_OPEBR</name>
<protein>
    <recommendedName>
        <fullName evidence="4">Ribonuclease H2 subunit B</fullName>
    </recommendedName>
    <alternativeName>
        <fullName evidence="7">Ribonuclease HI subunit B</fullName>
    </alternativeName>
</protein>
<dbReference type="Pfam" id="PF17745">
    <property type="entry name" value="Ydr279_N"/>
    <property type="match status" value="1"/>
</dbReference>
<evidence type="ECO:0000256" key="3">
    <source>
        <dbReference type="ARBA" id="ARBA00011277"/>
    </source>
</evidence>
<keyword evidence="5" id="KW-0539">Nucleus</keyword>
<comment type="subunit">
    <text evidence="3">The RNase H2 complex is a heterotrimer composed of the catalytic subunit RNASEH2A and the non-catalytic subunits RNASEH2B and RNASEH2C.</text>
</comment>
<dbReference type="GO" id="GO:0006401">
    <property type="term" value="P:RNA catabolic process"/>
    <property type="evidence" value="ECO:0007669"/>
    <property type="project" value="TreeGrafter"/>
</dbReference>
<dbReference type="EMBL" id="JTDY01002028">
    <property type="protein sequence ID" value="KOB72288.1"/>
    <property type="molecule type" value="Genomic_DNA"/>
</dbReference>
<evidence type="ECO:0000256" key="1">
    <source>
        <dbReference type="ARBA" id="ARBA00004123"/>
    </source>
</evidence>
<dbReference type="Proteomes" id="UP000037510">
    <property type="component" value="Unassembled WGS sequence"/>
</dbReference>
<organism evidence="11 12">
    <name type="scientific">Operophtera brumata</name>
    <name type="common">Winter moth</name>
    <name type="synonym">Phalaena brumata</name>
    <dbReference type="NCBI Taxonomy" id="104452"/>
    <lineage>
        <taxon>Eukaryota</taxon>
        <taxon>Metazoa</taxon>
        <taxon>Ecdysozoa</taxon>
        <taxon>Arthropoda</taxon>
        <taxon>Hexapoda</taxon>
        <taxon>Insecta</taxon>
        <taxon>Pterygota</taxon>
        <taxon>Neoptera</taxon>
        <taxon>Endopterygota</taxon>
        <taxon>Lepidoptera</taxon>
        <taxon>Glossata</taxon>
        <taxon>Ditrysia</taxon>
        <taxon>Geometroidea</taxon>
        <taxon>Geometridae</taxon>
        <taxon>Larentiinae</taxon>
        <taxon>Operophtera</taxon>
    </lineage>
</organism>
<evidence type="ECO:0000256" key="7">
    <source>
        <dbReference type="ARBA" id="ARBA00033464"/>
    </source>
</evidence>
<comment type="caution">
    <text evidence="11">The sequence shown here is derived from an EMBL/GenBank/DDBJ whole genome shotgun (WGS) entry which is preliminary data.</text>
</comment>
<feature type="compositionally biased region" description="Polar residues" evidence="8">
    <location>
        <begin position="296"/>
        <end position="310"/>
    </location>
</feature>
<evidence type="ECO:0000256" key="2">
    <source>
        <dbReference type="ARBA" id="ARBA00009823"/>
    </source>
</evidence>
<evidence type="ECO:0000313" key="12">
    <source>
        <dbReference type="Proteomes" id="UP000037510"/>
    </source>
</evidence>
<feature type="compositionally biased region" description="Basic and acidic residues" evidence="8">
    <location>
        <begin position="283"/>
        <end position="292"/>
    </location>
</feature>
<sequence length="310" mass="35025">MSTRSQKKSNKAANTTVVHNKRVENSWILLAKESLLENSNFNIITLPHPAHGKPAKYCLDVRHKKIFEVVTFNEPHRSWFIGETVKSDGSIQMMTPVNPVFLVLPRLKAQCSSRAIPLEDLLSEKGFDKVFDFIDHLDNVADSKGSADLKAYKYNEDKTLSWLEERVRKLAKVLRAKNIHVTSGAVSATFITSNAGNGAIDEEFYLKYAFGVISEYLEDQLVKQLEEKFKFKPDLVESVGNKRKSEVDSNEKNKKIKCDASLDENKNGLMDISKLKTPEKKLKPLTVKEKARQKAASGSKTISSFFTKKQ</sequence>
<dbReference type="InterPro" id="IPR041195">
    <property type="entry name" value="Rnh202_N"/>
</dbReference>
<evidence type="ECO:0000313" key="11">
    <source>
        <dbReference type="EMBL" id="KOB72288.1"/>
    </source>
</evidence>
<dbReference type="STRING" id="104452.A0A0L7L9V6"/>
<dbReference type="InterPro" id="IPR019024">
    <property type="entry name" value="RNase_H2_suB_wHTH"/>
</dbReference>
<dbReference type="GO" id="GO:0032299">
    <property type="term" value="C:ribonuclease H2 complex"/>
    <property type="evidence" value="ECO:0007669"/>
    <property type="project" value="InterPro"/>
</dbReference>
<gene>
    <name evidence="11" type="ORF">OBRU01_11190</name>
</gene>